<evidence type="ECO:0000313" key="2">
    <source>
        <dbReference type="EMBL" id="KAJ5556259.1"/>
    </source>
</evidence>
<proteinExistence type="predicted"/>
<keyword evidence="1" id="KW-0732">Signal</keyword>
<dbReference type="Proteomes" id="UP001220324">
    <property type="component" value="Unassembled WGS sequence"/>
</dbReference>
<evidence type="ECO:0008006" key="4">
    <source>
        <dbReference type="Google" id="ProtNLM"/>
    </source>
</evidence>
<sequence length="278" mass="29323">MKFSEVLAFSVAFATASAAPTKRTDTVEITFHGAAGAQFTQSFPTDDTATSIYNPLSISKISSSTNLVECSFTGVDGSFTTVDGAVSSDVGPPQTQVSGTCVKLPSRRRRSHDVVITFIGAADAEFTQSFPIDDTVHKISNPLSISHISNSDDGVECSFTGVDNSYTVVDGAVEVDVGPPQTQVSGRCFELPTPARRSYGAKVTFIGAADAQFVQYFPLDGLTYDISNVLSISHIELDKAGVTCTFDGVDNSVTSVTGPETVDVGPPQTQVKGTCWAY</sequence>
<gene>
    <name evidence="2" type="ORF">N7494_000174</name>
</gene>
<comment type="caution">
    <text evidence="2">The sequence shown here is derived from an EMBL/GenBank/DDBJ whole genome shotgun (WGS) entry which is preliminary data.</text>
</comment>
<name>A0AAD6D5Q3_9EURO</name>
<feature type="chain" id="PRO_5041996741" description="Ubiquitin 3 binding protein But2 C-terminal domain-containing protein" evidence="1">
    <location>
        <begin position="19"/>
        <end position="278"/>
    </location>
</feature>
<reference evidence="2 3" key="1">
    <citation type="journal article" date="2023" name="IMA Fungus">
        <title>Comparative genomic study of the Penicillium genus elucidates a diverse pangenome and 15 lateral gene transfer events.</title>
        <authorList>
            <person name="Petersen C."/>
            <person name="Sorensen T."/>
            <person name="Nielsen M.R."/>
            <person name="Sondergaard T.E."/>
            <person name="Sorensen J.L."/>
            <person name="Fitzpatrick D.A."/>
            <person name="Frisvad J.C."/>
            <person name="Nielsen K.L."/>
        </authorList>
    </citation>
    <scope>NUCLEOTIDE SEQUENCE [LARGE SCALE GENOMIC DNA]</scope>
    <source>
        <strain evidence="2 3">IBT 35679</strain>
    </source>
</reference>
<feature type="signal peptide" evidence="1">
    <location>
        <begin position="1"/>
        <end position="18"/>
    </location>
</feature>
<evidence type="ECO:0000313" key="3">
    <source>
        <dbReference type="Proteomes" id="UP001220324"/>
    </source>
</evidence>
<dbReference type="AlphaFoldDB" id="A0AAD6D5Q3"/>
<organism evidence="2 3">
    <name type="scientific">Penicillium frequentans</name>
    <dbReference type="NCBI Taxonomy" id="3151616"/>
    <lineage>
        <taxon>Eukaryota</taxon>
        <taxon>Fungi</taxon>
        <taxon>Dikarya</taxon>
        <taxon>Ascomycota</taxon>
        <taxon>Pezizomycotina</taxon>
        <taxon>Eurotiomycetes</taxon>
        <taxon>Eurotiomycetidae</taxon>
        <taxon>Eurotiales</taxon>
        <taxon>Aspergillaceae</taxon>
        <taxon>Penicillium</taxon>
    </lineage>
</organism>
<evidence type="ECO:0000256" key="1">
    <source>
        <dbReference type="SAM" id="SignalP"/>
    </source>
</evidence>
<keyword evidence="3" id="KW-1185">Reference proteome</keyword>
<accession>A0AAD6D5Q3</accession>
<protein>
    <recommendedName>
        <fullName evidence="4">Ubiquitin 3 binding protein But2 C-terminal domain-containing protein</fullName>
    </recommendedName>
</protein>
<dbReference type="EMBL" id="JAQIZZ010000001">
    <property type="protein sequence ID" value="KAJ5556259.1"/>
    <property type="molecule type" value="Genomic_DNA"/>
</dbReference>